<accession>A0A0C2MLQ1</accession>
<keyword evidence="2" id="KW-1185">Reference proteome</keyword>
<evidence type="ECO:0000313" key="2">
    <source>
        <dbReference type="Proteomes" id="UP000031668"/>
    </source>
</evidence>
<name>A0A0C2MLQ1_THEKT</name>
<reference evidence="1 2" key="1">
    <citation type="journal article" date="2014" name="Genome Biol. Evol.">
        <title>The genome of the myxosporean Thelohanellus kitauei shows adaptations to nutrient acquisition within its fish host.</title>
        <authorList>
            <person name="Yang Y."/>
            <person name="Xiong J."/>
            <person name="Zhou Z."/>
            <person name="Huo F."/>
            <person name="Miao W."/>
            <person name="Ran C."/>
            <person name="Liu Y."/>
            <person name="Zhang J."/>
            <person name="Feng J."/>
            <person name="Wang M."/>
            <person name="Wang M."/>
            <person name="Wang L."/>
            <person name="Yao B."/>
        </authorList>
    </citation>
    <scope>NUCLEOTIDE SEQUENCE [LARGE SCALE GENOMIC DNA]</scope>
    <source>
        <strain evidence="1">Wuqing</strain>
    </source>
</reference>
<protein>
    <submittedName>
        <fullName evidence="1">Uncharacterized protein</fullName>
    </submittedName>
</protein>
<proteinExistence type="predicted"/>
<dbReference type="Proteomes" id="UP000031668">
    <property type="component" value="Unassembled WGS sequence"/>
</dbReference>
<gene>
    <name evidence="1" type="ORF">RF11_02705</name>
</gene>
<dbReference type="AlphaFoldDB" id="A0A0C2MLQ1"/>
<dbReference type="EMBL" id="JWZT01003910">
    <property type="protein sequence ID" value="KII65285.1"/>
    <property type="molecule type" value="Genomic_DNA"/>
</dbReference>
<evidence type="ECO:0000313" key="1">
    <source>
        <dbReference type="EMBL" id="KII65285.1"/>
    </source>
</evidence>
<sequence length="137" mass="16402">MFNDKMEILTTLIHLFDYLYQQRFDGEDNYSIFFDALNHDYSAIILNNVIGLTIHFFQNMTSSYVIFTKDLEYLENTLQDFRSIVDIFRIPGKKCFEYPVIIRIYVKDVVNYTIIIEKSHCCSYKMVKLIPMHIEKN</sequence>
<comment type="caution">
    <text evidence="1">The sequence shown here is derived from an EMBL/GenBank/DDBJ whole genome shotgun (WGS) entry which is preliminary data.</text>
</comment>
<organism evidence="1 2">
    <name type="scientific">Thelohanellus kitauei</name>
    <name type="common">Myxosporean</name>
    <dbReference type="NCBI Taxonomy" id="669202"/>
    <lineage>
        <taxon>Eukaryota</taxon>
        <taxon>Metazoa</taxon>
        <taxon>Cnidaria</taxon>
        <taxon>Myxozoa</taxon>
        <taxon>Myxosporea</taxon>
        <taxon>Bivalvulida</taxon>
        <taxon>Platysporina</taxon>
        <taxon>Myxobolidae</taxon>
        <taxon>Thelohanellus</taxon>
    </lineage>
</organism>